<dbReference type="WBParaSite" id="MhA1_Contig1583.frz3.gene2">
    <property type="protein sequence ID" value="MhA1_Contig1583.frz3.gene2"/>
    <property type="gene ID" value="MhA1_Contig1583.frz3.gene2"/>
</dbReference>
<sequence>MFGNLWPFVFFLFTILQKSSVDCGLGRLISGLGRLIKKNEAIMPKGDEAFKPLLSYKEESSTSGCNMVDNKNKLNDYCNSTGTEARFSSFKNATVVRDGIMKKNIKKDINNGFRVGMVICGSLDGLHYEISFS</sequence>
<evidence type="ECO:0000256" key="1">
    <source>
        <dbReference type="SAM" id="SignalP"/>
    </source>
</evidence>
<reference evidence="3" key="1">
    <citation type="submission" date="2016-11" db="UniProtKB">
        <authorList>
            <consortium name="WormBaseParasite"/>
        </authorList>
    </citation>
    <scope>IDENTIFICATION</scope>
</reference>
<proteinExistence type="predicted"/>
<dbReference type="AlphaFoldDB" id="A0A1I8B7F0"/>
<protein>
    <submittedName>
        <fullName evidence="3">Uncharacterized protein</fullName>
    </submittedName>
</protein>
<keyword evidence="1" id="KW-0732">Signal</keyword>
<accession>A0A1I8B7F0</accession>
<dbReference type="Proteomes" id="UP000095281">
    <property type="component" value="Unplaced"/>
</dbReference>
<organism evidence="2 3">
    <name type="scientific">Meloidogyne hapla</name>
    <name type="common">Root-knot nematode worm</name>
    <dbReference type="NCBI Taxonomy" id="6305"/>
    <lineage>
        <taxon>Eukaryota</taxon>
        <taxon>Metazoa</taxon>
        <taxon>Ecdysozoa</taxon>
        <taxon>Nematoda</taxon>
        <taxon>Chromadorea</taxon>
        <taxon>Rhabditida</taxon>
        <taxon>Tylenchina</taxon>
        <taxon>Tylenchomorpha</taxon>
        <taxon>Tylenchoidea</taxon>
        <taxon>Meloidogynidae</taxon>
        <taxon>Meloidogyninae</taxon>
        <taxon>Meloidogyne</taxon>
    </lineage>
</organism>
<feature type="signal peptide" evidence="1">
    <location>
        <begin position="1"/>
        <end position="21"/>
    </location>
</feature>
<evidence type="ECO:0000313" key="3">
    <source>
        <dbReference type="WBParaSite" id="MhA1_Contig1583.frz3.gene2"/>
    </source>
</evidence>
<name>A0A1I8B7F0_MELHA</name>
<keyword evidence="2" id="KW-1185">Reference proteome</keyword>
<evidence type="ECO:0000313" key="2">
    <source>
        <dbReference type="Proteomes" id="UP000095281"/>
    </source>
</evidence>
<feature type="chain" id="PRO_5009315527" evidence="1">
    <location>
        <begin position="22"/>
        <end position="133"/>
    </location>
</feature>